<dbReference type="EMBL" id="JANJQO010000146">
    <property type="protein sequence ID" value="KAJ2981191.1"/>
    <property type="molecule type" value="Genomic_DNA"/>
</dbReference>
<reference evidence="1" key="1">
    <citation type="submission" date="2022-08" db="EMBL/GenBank/DDBJ databases">
        <title>Genome Sequence of Lecanicillium fungicola.</title>
        <authorList>
            <person name="Buettner E."/>
        </authorList>
    </citation>
    <scope>NUCLEOTIDE SEQUENCE</scope>
    <source>
        <strain evidence="1">Babe33</strain>
    </source>
</reference>
<name>A0ACC1NRT2_9HYPO</name>
<comment type="caution">
    <text evidence="1">The sequence shown here is derived from an EMBL/GenBank/DDBJ whole genome shotgun (WGS) entry which is preliminary data.</text>
</comment>
<sequence>MNVTTTTRQILRSGFSRQASAAVCSGRRLQTRQIGNKNDLGGPIGQEPIPEKPAGPEAMKRNIPLYAGVGLVAIAAYVYMTKPDQSQKIAGKAAANAQKAKEAGKEELENTKEDIVGGVQKLGGRGSGGSERFPIGVVFIHSLED</sequence>
<evidence type="ECO:0000313" key="2">
    <source>
        <dbReference type="Proteomes" id="UP001143910"/>
    </source>
</evidence>
<accession>A0ACC1NRT2</accession>
<keyword evidence="2" id="KW-1185">Reference proteome</keyword>
<protein>
    <submittedName>
        <fullName evidence="1">Uncharacterized protein</fullName>
    </submittedName>
</protein>
<organism evidence="1 2">
    <name type="scientific">Zarea fungicola</name>
    <dbReference type="NCBI Taxonomy" id="93591"/>
    <lineage>
        <taxon>Eukaryota</taxon>
        <taxon>Fungi</taxon>
        <taxon>Dikarya</taxon>
        <taxon>Ascomycota</taxon>
        <taxon>Pezizomycotina</taxon>
        <taxon>Sordariomycetes</taxon>
        <taxon>Hypocreomycetidae</taxon>
        <taxon>Hypocreales</taxon>
        <taxon>Cordycipitaceae</taxon>
        <taxon>Zarea</taxon>
    </lineage>
</organism>
<proteinExistence type="predicted"/>
<evidence type="ECO:0000313" key="1">
    <source>
        <dbReference type="EMBL" id="KAJ2981191.1"/>
    </source>
</evidence>
<dbReference type="Proteomes" id="UP001143910">
    <property type="component" value="Unassembled WGS sequence"/>
</dbReference>
<gene>
    <name evidence="1" type="ORF">NQ176_g2174</name>
</gene>